<evidence type="ECO:0000313" key="4">
    <source>
        <dbReference type="Proteomes" id="UP000675781"/>
    </source>
</evidence>
<proteinExistence type="predicted"/>
<evidence type="ECO:0000256" key="1">
    <source>
        <dbReference type="SAM" id="MobiDB-lite"/>
    </source>
</evidence>
<feature type="transmembrane region" description="Helical" evidence="2">
    <location>
        <begin position="12"/>
        <end position="41"/>
    </location>
</feature>
<feature type="region of interest" description="Disordered" evidence="1">
    <location>
        <begin position="46"/>
        <end position="84"/>
    </location>
</feature>
<gene>
    <name evidence="3" type="ORF">KDL01_41515</name>
</gene>
<keyword evidence="4" id="KW-1185">Reference proteome</keyword>
<keyword evidence="2" id="KW-0472">Membrane</keyword>
<accession>A0A941F1T8</accession>
<comment type="caution">
    <text evidence="3">The sequence shown here is derived from an EMBL/GenBank/DDBJ whole genome shotgun (WGS) entry which is preliminary data.</text>
</comment>
<keyword evidence="2" id="KW-0812">Transmembrane</keyword>
<evidence type="ECO:0000313" key="3">
    <source>
        <dbReference type="EMBL" id="MBR7839794.1"/>
    </source>
</evidence>
<dbReference type="EMBL" id="JAGSOG010000637">
    <property type="protein sequence ID" value="MBR7839794.1"/>
    <property type="molecule type" value="Genomic_DNA"/>
</dbReference>
<protein>
    <submittedName>
        <fullName evidence="3">Uncharacterized protein</fullName>
    </submittedName>
</protein>
<sequence>PETTHRTILTAIAAALPVLCWIILIGHPLAAALGFLVSTAVTGQIRDQHQRHKASASQRTSSELEEPPTANADDAEPAPIPQPS</sequence>
<dbReference type="Proteomes" id="UP000675781">
    <property type="component" value="Unassembled WGS sequence"/>
</dbReference>
<organism evidence="3 4">
    <name type="scientific">Actinospica durhamensis</name>
    <dbReference type="NCBI Taxonomy" id="1508375"/>
    <lineage>
        <taxon>Bacteria</taxon>
        <taxon>Bacillati</taxon>
        <taxon>Actinomycetota</taxon>
        <taxon>Actinomycetes</taxon>
        <taxon>Catenulisporales</taxon>
        <taxon>Actinospicaceae</taxon>
        <taxon>Actinospica</taxon>
    </lineage>
</organism>
<name>A0A941F1T8_9ACTN</name>
<dbReference type="AlphaFoldDB" id="A0A941F1T8"/>
<feature type="non-terminal residue" evidence="3">
    <location>
        <position position="1"/>
    </location>
</feature>
<dbReference type="RefSeq" id="WP_212534206.1">
    <property type="nucleotide sequence ID" value="NZ_JAGSOG010000637.1"/>
</dbReference>
<keyword evidence="2" id="KW-1133">Transmembrane helix</keyword>
<evidence type="ECO:0000256" key="2">
    <source>
        <dbReference type="SAM" id="Phobius"/>
    </source>
</evidence>
<reference evidence="3" key="1">
    <citation type="submission" date="2021-04" db="EMBL/GenBank/DDBJ databases">
        <title>Genome based classification of Actinospica acidithermotolerans sp. nov., an actinobacterium isolated from an Indonesian hot spring.</title>
        <authorList>
            <person name="Kusuma A.B."/>
            <person name="Putra K.E."/>
            <person name="Nafisah S."/>
            <person name="Loh J."/>
            <person name="Nouioui I."/>
            <person name="Goodfellow M."/>
        </authorList>
    </citation>
    <scope>NUCLEOTIDE SEQUENCE</scope>
    <source>
        <strain evidence="3">CSCA 57</strain>
    </source>
</reference>